<dbReference type="EMBL" id="OE847713">
    <property type="protein sequence ID" value="CAD7611597.1"/>
    <property type="molecule type" value="Genomic_DNA"/>
</dbReference>
<gene>
    <name evidence="1" type="ORF">TGEB3V08_LOCUS11024</name>
</gene>
<name>A0A7R9PRU8_TIMGE</name>
<protein>
    <submittedName>
        <fullName evidence="1">Uncharacterized protein</fullName>
    </submittedName>
</protein>
<dbReference type="AlphaFoldDB" id="A0A7R9PRU8"/>
<organism evidence="1">
    <name type="scientific">Timema genevievae</name>
    <name type="common">Walking stick</name>
    <dbReference type="NCBI Taxonomy" id="629358"/>
    <lineage>
        <taxon>Eukaryota</taxon>
        <taxon>Metazoa</taxon>
        <taxon>Ecdysozoa</taxon>
        <taxon>Arthropoda</taxon>
        <taxon>Hexapoda</taxon>
        <taxon>Insecta</taxon>
        <taxon>Pterygota</taxon>
        <taxon>Neoptera</taxon>
        <taxon>Polyneoptera</taxon>
        <taxon>Phasmatodea</taxon>
        <taxon>Timematodea</taxon>
        <taxon>Timematoidea</taxon>
        <taxon>Timematidae</taxon>
        <taxon>Timema</taxon>
    </lineage>
</organism>
<sequence length="205" mass="23137">MIVQAQAQLIECVSTVSLDNAIRMLSSASSIGLLITSIDSLEKSIGKQTPKISDGLVVVIEQQFDNEKLLLLRKLGRIRVQDDTATVKRTLGRRRLLDSNKVGLAPNFHQNDLNKNKMRFPWRRGGDTHDLTVMVSSIFDRCWSRVSFFEDIQEQRRGGSLGTVEQELPRKSARGVVVVARGVASDEPRTIWSFFDVEVKRLDVR</sequence>
<accession>A0A7R9PRU8</accession>
<reference evidence="1" key="1">
    <citation type="submission" date="2020-11" db="EMBL/GenBank/DDBJ databases">
        <authorList>
            <person name="Tran Van P."/>
        </authorList>
    </citation>
    <scope>NUCLEOTIDE SEQUENCE</scope>
</reference>
<evidence type="ECO:0000313" key="1">
    <source>
        <dbReference type="EMBL" id="CAD7611597.1"/>
    </source>
</evidence>
<proteinExistence type="predicted"/>